<accession>A0A073K2A4</accession>
<evidence type="ECO:0000256" key="5">
    <source>
        <dbReference type="ARBA" id="ARBA00023186"/>
    </source>
</evidence>
<dbReference type="SUPFAM" id="SSF101116">
    <property type="entry name" value="Flagellar export chaperone FliS"/>
    <property type="match status" value="1"/>
</dbReference>
<evidence type="ECO:0000256" key="3">
    <source>
        <dbReference type="ARBA" id="ARBA00022490"/>
    </source>
</evidence>
<organism evidence="6 7">
    <name type="scientific">Bacillus manliponensis</name>
    <dbReference type="NCBI Taxonomy" id="574376"/>
    <lineage>
        <taxon>Bacteria</taxon>
        <taxon>Bacillati</taxon>
        <taxon>Bacillota</taxon>
        <taxon>Bacilli</taxon>
        <taxon>Bacillales</taxon>
        <taxon>Bacillaceae</taxon>
        <taxon>Bacillus</taxon>
        <taxon>Bacillus cereus group</taxon>
    </lineage>
</organism>
<evidence type="ECO:0000313" key="7">
    <source>
        <dbReference type="Proteomes" id="UP000027822"/>
    </source>
</evidence>
<dbReference type="GO" id="GO:0044780">
    <property type="term" value="P:bacterial-type flagellum assembly"/>
    <property type="evidence" value="ECO:0007669"/>
    <property type="project" value="InterPro"/>
</dbReference>
<protein>
    <submittedName>
        <fullName evidence="6">Flagellar biosynthesis protein FliS</fullName>
    </submittedName>
</protein>
<gene>
    <name evidence="6" type="ORF">BAMA_14565</name>
</gene>
<dbReference type="InterPro" id="IPR003713">
    <property type="entry name" value="FliS"/>
</dbReference>
<evidence type="ECO:0000313" key="6">
    <source>
        <dbReference type="EMBL" id="KEK20630.1"/>
    </source>
</evidence>
<comment type="caution">
    <text evidence="6">The sequence shown here is derived from an EMBL/GenBank/DDBJ whole genome shotgun (WGS) entry which is preliminary data.</text>
</comment>
<sequence>MQAWQRYMQNNIMTSNPIKNTIFVYERCIVEFRKAEELLNNFKLREASEVLDKLDLIFEELKLQLNPDITEDLYNSLYNLYDWLSKQITEMKITRQAKEIDAIEKVLQDLIDGYRGVLEHE</sequence>
<dbReference type="Pfam" id="PF02561">
    <property type="entry name" value="FliS"/>
    <property type="match status" value="1"/>
</dbReference>
<dbReference type="STRING" id="574376.BAMA_14565"/>
<dbReference type="GO" id="GO:0005829">
    <property type="term" value="C:cytosol"/>
    <property type="evidence" value="ECO:0007669"/>
    <property type="project" value="UniProtKB-SubCell"/>
</dbReference>
<dbReference type="Gene3D" id="1.20.120.340">
    <property type="entry name" value="Flagellar protein FliS"/>
    <property type="match status" value="1"/>
</dbReference>
<name>A0A073K2A4_9BACI</name>
<keyword evidence="6" id="KW-0282">Flagellum</keyword>
<evidence type="ECO:0000256" key="4">
    <source>
        <dbReference type="ARBA" id="ARBA00022795"/>
    </source>
</evidence>
<dbReference type="RefSeq" id="WP_034636873.1">
    <property type="nucleotide sequence ID" value="NZ_CBCSJC010000028.1"/>
</dbReference>
<comment type="subcellular location">
    <subcellularLocation>
        <location evidence="1">Cytoplasm</location>
        <location evidence="1">Cytosol</location>
    </subcellularLocation>
</comment>
<keyword evidence="4" id="KW-1005">Bacterial flagellum biogenesis</keyword>
<dbReference type="GO" id="GO:0071973">
    <property type="term" value="P:bacterial-type flagellum-dependent cell motility"/>
    <property type="evidence" value="ECO:0007669"/>
    <property type="project" value="TreeGrafter"/>
</dbReference>
<keyword evidence="6" id="KW-0969">Cilium</keyword>
<dbReference type="PANTHER" id="PTHR34773">
    <property type="entry name" value="FLAGELLAR SECRETION CHAPERONE FLIS"/>
    <property type="match status" value="1"/>
</dbReference>
<keyword evidence="3" id="KW-0963">Cytoplasm</keyword>
<dbReference type="OrthoDB" id="2362079at2"/>
<dbReference type="PANTHER" id="PTHR34773:SF1">
    <property type="entry name" value="FLAGELLAR SECRETION CHAPERONE FLIS"/>
    <property type="match status" value="1"/>
</dbReference>
<keyword evidence="6" id="KW-0966">Cell projection</keyword>
<proteinExistence type="inferred from homology"/>
<keyword evidence="5" id="KW-0143">Chaperone</keyword>
<evidence type="ECO:0000256" key="1">
    <source>
        <dbReference type="ARBA" id="ARBA00004514"/>
    </source>
</evidence>
<reference evidence="6 7" key="1">
    <citation type="submission" date="2014-06" db="EMBL/GenBank/DDBJ databases">
        <title>Draft genome sequence of Bacillus manliponensis JCM 15802 (MCCC 1A00708).</title>
        <authorList>
            <person name="Lai Q."/>
            <person name="Liu Y."/>
            <person name="Shao Z."/>
        </authorList>
    </citation>
    <scope>NUCLEOTIDE SEQUENCE [LARGE SCALE GENOMIC DNA]</scope>
    <source>
        <strain evidence="6 7">JCM 15802</strain>
    </source>
</reference>
<dbReference type="eggNOG" id="COG1516">
    <property type="taxonomic scope" value="Bacteria"/>
</dbReference>
<dbReference type="InterPro" id="IPR036584">
    <property type="entry name" value="FliS_sf"/>
</dbReference>
<keyword evidence="7" id="KW-1185">Reference proteome</keyword>
<dbReference type="EMBL" id="JOTN01000003">
    <property type="protein sequence ID" value="KEK20630.1"/>
    <property type="molecule type" value="Genomic_DNA"/>
</dbReference>
<evidence type="ECO:0000256" key="2">
    <source>
        <dbReference type="ARBA" id="ARBA00008787"/>
    </source>
</evidence>
<dbReference type="Proteomes" id="UP000027822">
    <property type="component" value="Unassembled WGS sequence"/>
</dbReference>
<dbReference type="AlphaFoldDB" id="A0A073K2A4"/>
<comment type="similarity">
    <text evidence="2">Belongs to the FliS family.</text>
</comment>